<dbReference type="OrthoDB" id="326150at2157"/>
<accession>M0DIN0</accession>
<dbReference type="PATRIC" id="fig|1227485.3.peg.2461"/>
<dbReference type="Proteomes" id="UP000011523">
    <property type="component" value="Unassembled WGS sequence"/>
</dbReference>
<dbReference type="EMBL" id="AOJD01000064">
    <property type="protein sequence ID" value="ELZ35366.1"/>
    <property type="molecule type" value="Genomic_DNA"/>
</dbReference>
<keyword evidence="2" id="KW-1185">Reference proteome</keyword>
<dbReference type="RefSeq" id="WP_006630157.1">
    <property type="nucleotide sequence ID" value="NZ_AOJD01000064.1"/>
</dbReference>
<sequence length="285" mass="31805">MSSTHDHAHQLTAAEYALDEPGRVDPTSTTSIQRSLARYLRGRVGTLNADVRQLLVEEDALGLGDGVGGRWADLSAAETARRFDDWIQQAIQTEVLDPIEARKVRDWFERASRQAIRTANGELRSFDADPDPVDDVIQQDAVQEQIDLQQEDTRQRVESWMDDYATDTRSLVTAGVGGEVSKSRLMADISERAQVYKSQVTSTASGRVVNQYSTTKLTAYDRVRGDVELDVDVSYEDAGDDRVCERCLALSGQSWTLERAQQEDPIPVHGHCRCQFVVTDVQEVS</sequence>
<evidence type="ECO:0000313" key="2">
    <source>
        <dbReference type="Proteomes" id="UP000011523"/>
    </source>
</evidence>
<protein>
    <recommendedName>
        <fullName evidence="3">Phage head morphogenesis domain-containing protein</fullName>
    </recommendedName>
</protein>
<proteinExistence type="predicted"/>
<gene>
    <name evidence="1" type="ORF">C472_12550</name>
</gene>
<name>M0DIN0_9EURY</name>
<comment type="caution">
    <text evidence="1">The sequence shown here is derived from an EMBL/GenBank/DDBJ whole genome shotgun (WGS) entry which is preliminary data.</text>
</comment>
<reference evidence="1 2" key="1">
    <citation type="journal article" date="2014" name="PLoS Genet.">
        <title>Phylogenetically driven sequencing of extremely halophilic archaea reveals strategies for static and dynamic osmo-response.</title>
        <authorList>
            <person name="Becker E.A."/>
            <person name="Seitzer P.M."/>
            <person name="Tritt A."/>
            <person name="Larsen D."/>
            <person name="Krusor M."/>
            <person name="Yao A.I."/>
            <person name="Wu D."/>
            <person name="Madern D."/>
            <person name="Eisen J.A."/>
            <person name="Darling A.E."/>
            <person name="Facciotti M.T."/>
        </authorList>
    </citation>
    <scope>NUCLEOTIDE SEQUENCE [LARGE SCALE GENOMIC DNA]</scope>
    <source>
        <strain evidence="1 2">DSM 14210</strain>
    </source>
</reference>
<evidence type="ECO:0000313" key="1">
    <source>
        <dbReference type="EMBL" id="ELZ35366.1"/>
    </source>
</evidence>
<organism evidence="1 2">
    <name type="scientific">Halorubrum tebenquichense DSM 14210</name>
    <dbReference type="NCBI Taxonomy" id="1227485"/>
    <lineage>
        <taxon>Archaea</taxon>
        <taxon>Methanobacteriati</taxon>
        <taxon>Methanobacteriota</taxon>
        <taxon>Stenosarchaea group</taxon>
        <taxon>Halobacteria</taxon>
        <taxon>Halobacteriales</taxon>
        <taxon>Haloferacaceae</taxon>
        <taxon>Halorubrum</taxon>
    </lineage>
</organism>
<evidence type="ECO:0008006" key="3">
    <source>
        <dbReference type="Google" id="ProtNLM"/>
    </source>
</evidence>
<dbReference type="AlphaFoldDB" id="M0DIN0"/>